<name>A0A2Z2P3D5_9GAMM</name>
<dbReference type="InterPro" id="IPR050884">
    <property type="entry name" value="CNP_phosphodiesterase-III"/>
</dbReference>
<dbReference type="Gene3D" id="3.60.21.10">
    <property type="match status" value="1"/>
</dbReference>
<sequence>MITIMHLSDLHFGTESAQVLSSLIRQVRELSPEVVVISGDLTQRAKWREFRAAKRFVEEIDKTDTEVIVVPGNHDIPLFNPVMRMFSPFHRYRSVFGSTRVAVQHVGRVRFITVNSVRRERHASGFITSRRRNEVARVAQECAEGDVNVVVTHHPLGINSLSDKGDAHHGDSETCRAWHGAGVNLILSGHVHRPFLLDATEQLIANTGEGEPPMWILNAGTAISKRVRHDHPNSYNLVKIDERAGFDGIAVERWDYRVEGRQFFQQATRSVELRSVPSGSIGK</sequence>
<dbReference type="PANTHER" id="PTHR42988:SF2">
    <property type="entry name" value="CYCLIC NUCLEOTIDE PHOSPHODIESTERASE CBUA0032-RELATED"/>
    <property type="match status" value="1"/>
</dbReference>
<evidence type="ECO:0000313" key="6">
    <source>
        <dbReference type="EMBL" id="ASJ74294.1"/>
    </source>
</evidence>
<evidence type="ECO:0000256" key="2">
    <source>
        <dbReference type="ARBA" id="ARBA00022801"/>
    </source>
</evidence>
<accession>A0A2Z2P3D5</accession>
<dbReference type="Proteomes" id="UP000250079">
    <property type="component" value="Chromosome"/>
</dbReference>
<comment type="similarity">
    <text evidence="4">Belongs to the cyclic nucleotide phosphodiesterase class-III family.</text>
</comment>
<keyword evidence="7" id="KW-1185">Reference proteome</keyword>
<gene>
    <name evidence="6" type="primary">cpdA_2</name>
    <name evidence="6" type="ORF">IMCC3135_21085</name>
</gene>
<evidence type="ECO:0000256" key="1">
    <source>
        <dbReference type="ARBA" id="ARBA00022723"/>
    </source>
</evidence>
<dbReference type="RefSeq" id="WP_088919345.1">
    <property type="nucleotide sequence ID" value="NZ_CP018632.1"/>
</dbReference>
<keyword evidence="1" id="KW-0479">Metal-binding</keyword>
<dbReference type="AlphaFoldDB" id="A0A2Z2P3D5"/>
<dbReference type="CDD" id="cd07400">
    <property type="entry name" value="MPP_1"/>
    <property type="match status" value="1"/>
</dbReference>
<dbReference type="InterPro" id="IPR004843">
    <property type="entry name" value="Calcineurin-like_PHP"/>
</dbReference>
<dbReference type="EMBL" id="CP018632">
    <property type="protein sequence ID" value="ASJ74294.1"/>
    <property type="molecule type" value="Genomic_DNA"/>
</dbReference>
<dbReference type="Pfam" id="PF00149">
    <property type="entry name" value="Metallophos"/>
    <property type="match status" value="1"/>
</dbReference>
<evidence type="ECO:0000256" key="3">
    <source>
        <dbReference type="ARBA" id="ARBA00023004"/>
    </source>
</evidence>
<dbReference type="PANTHER" id="PTHR42988">
    <property type="entry name" value="PHOSPHOHYDROLASE"/>
    <property type="match status" value="1"/>
</dbReference>
<keyword evidence="3" id="KW-0408">Iron</keyword>
<protein>
    <submittedName>
        <fullName evidence="6">3',5'-cyclic adenosine monophosphate phosphodiesterase CpdA</fullName>
        <ecNumber evidence="6">3.1.4.53</ecNumber>
    </submittedName>
</protein>
<reference evidence="6 7" key="1">
    <citation type="submission" date="2016-12" db="EMBL/GenBank/DDBJ databases">
        <authorList>
            <person name="Song W.-J."/>
            <person name="Kurnit D.M."/>
        </authorList>
    </citation>
    <scope>NUCLEOTIDE SEQUENCE [LARGE SCALE GENOMIC DNA]</scope>
    <source>
        <strain evidence="6 7">IMCC3135</strain>
    </source>
</reference>
<dbReference type="GO" id="GO:0046872">
    <property type="term" value="F:metal ion binding"/>
    <property type="evidence" value="ECO:0007669"/>
    <property type="project" value="UniProtKB-KW"/>
</dbReference>
<evidence type="ECO:0000259" key="5">
    <source>
        <dbReference type="Pfam" id="PF00149"/>
    </source>
</evidence>
<dbReference type="KEGG" id="gai:IMCC3135_21085"/>
<dbReference type="SUPFAM" id="SSF56300">
    <property type="entry name" value="Metallo-dependent phosphatases"/>
    <property type="match status" value="1"/>
</dbReference>
<evidence type="ECO:0000256" key="4">
    <source>
        <dbReference type="ARBA" id="ARBA00025742"/>
    </source>
</evidence>
<keyword evidence="2 6" id="KW-0378">Hydrolase</keyword>
<dbReference type="EC" id="3.1.4.53" evidence="6"/>
<dbReference type="OrthoDB" id="9811542at2"/>
<dbReference type="InterPro" id="IPR029052">
    <property type="entry name" value="Metallo-depent_PP-like"/>
</dbReference>
<organism evidence="6 7">
    <name type="scientific">Granulosicoccus antarcticus IMCC3135</name>
    <dbReference type="NCBI Taxonomy" id="1192854"/>
    <lineage>
        <taxon>Bacteria</taxon>
        <taxon>Pseudomonadati</taxon>
        <taxon>Pseudomonadota</taxon>
        <taxon>Gammaproteobacteria</taxon>
        <taxon>Chromatiales</taxon>
        <taxon>Granulosicoccaceae</taxon>
        <taxon>Granulosicoccus</taxon>
    </lineage>
</organism>
<feature type="domain" description="Calcineurin-like phosphoesterase" evidence="5">
    <location>
        <begin position="3"/>
        <end position="194"/>
    </location>
</feature>
<dbReference type="GO" id="GO:0004115">
    <property type="term" value="F:3',5'-cyclic-AMP phosphodiesterase activity"/>
    <property type="evidence" value="ECO:0007669"/>
    <property type="project" value="UniProtKB-EC"/>
</dbReference>
<proteinExistence type="inferred from homology"/>
<evidence type="ECO:0000313" key="7">
    <source>
        <dbReference type="Proteomes" id="UP000250079"/>
    </source>
</evidence>